<evidence type="ECO:0000313" key="1">
    <source>
        <dbReference type="EMBL" id="CAG8601910.1"/>
    </source>
</evidence>
<keyword evidence="2" id="KW-1185">Reference proteome</keyword>
<sequence length="383" mass="44054">MSGSTVEHNVFNGTHDSFGLQMTEIAPSLQPRAVLLRLIEQDREELQSISLMIDTRRRHKGELENSLGKIKENFEAVSILHECFQARIKGNEESLARILKKRHELKVNPDSNGSDVNNKTDESLLLAISKIYEAEIGLAQSNLEADAKKLDEMALKKHELNVRMRLAQFLLDAETKYLTSLVNHHQDLTLTISEKRNIALNSIILPDTILLHIFHQVLESSIEEARMQVDQPTNNITLTLTRVCRRWRYLVKDTPSLWRYIPLAINYTRNKIGKPAYYLSHVSQAQKLVFHWPLQLLDINKPALHLYAGFYSKRDAMHHYHALLQAEPLAILQAQISKEHNLLLCNFNSIEIIGRNAHKTFNLQVPAECYIIRELRPISVDDQ</sequence>
<dbReference type="Proteomes" id="UP000789525">
    <property type="component" value="Unassembled WGS sequence"/>
</dbReference>
<evidence type="ECO:0000313" key="2">
    <source>
        <dbReference type="Proteomes" id="UP000789525"/>
    </source>
</evidence>
<organism evidence="1 2">
    <name type="scientific">Acaulospora colombiana</name>
    <dbReference type="NCBI Taxonomy" id="27376"/>
    <lineage>
        <taxon>Eukaryota</taxon>
        <taxon>Fungi</taxon>
        <taxon>Fungi incertae sedis</taxon>
        <taxon>Mucoromycota</taxon>
        <taxon>Glomeromycotina</taxon>
        <taxon>Glomeromycetes</taxon>
        <taxon>Diversisporales</taxon>
        <taxon>Acaulosporaceae</taxon>
        <taxon>Acaulospora</taxon>
    </lineage>
</organism>
<proteinExistence type="predicted"/>
<protein>
    <submittedName>
        <fullName evidence="1">226_t:CDS:1</fullName>
    </submittedName>
</protein>
<comment type="caution">
    <text evidence="1">The sequence shown here is derived from an EMBL/GenBank/DDBJ whole genome shotgun (WGS) entry which is preliminary data.</text>
</comment>
<gene>
    <name evidence="1" type="ORF">ACOLOM_LOCUS6712</name>
</gene>
<feature type="non-terminal residue" evidence="1">
    <location>
        <position position="383"/>
    </location>
</feature>
<name>A0ACA9MNB5_9GLOM</name>
<accession>A0ACA9MNB5</accession>
<reference evidence="1" key="1">
    <citation type="submission" date="2021-06" db="EMBL/GenBank/DDBJ databases">
        <authorList>
            <person name="Kallberg Y."/>
            <person name="Tangrot J."/>
            <person name="Rosling A."/>
        </authorList>
    </citation>
    <scope>NUCLEOTIDE SEQUENCE</scope>
    <source>
        <strain evidence="1">CL356</strain>
    </source>
</reference>
<dbReference type="EMBL" id="CAJVPT010014113">
    <property type="protein sequence ID" value="CAG8601910.1"/>
    <property type="molecule type" value="Genomic_DNA"/>
</dbReference>